<dbReference type="PANTHER" id="PTHR30153:SF2">
    <property type="entry name" value="REPLICATIVE DNA HELICASE"/>
    <property type="match status" value="1"/>
</dbReference>
<protein>
    <submittedName>
        <fullName evidence="3">Replicative DNA helicase</fullName>
    </submittedName>
</protein>
<keyword evidence="4" id="KW-1185">Reference proteome</keyword>
<gene>
    <name evidence="3" type="ORF">SAMN05421773_12732</name>
</gene>
<dbReference type="CDD" id="cd00984">
    <property type="entry name" value="DnaB_C"/>
    <property type="match status" value="1"/>
</dbReference>
<dbReference type="AlphaFoldDB" id="A0A1I1UV88"/>
<dbReference type="InterPro" id="IPR007694">
    <property type="entry name" value="DNA_helicase_DnaB-like_C"/>
</dbReference>
<dbReference type="Proteomes" id="UP000199207">
    <property type="component" value="Unassembled WGS sequence"/>
</dbReference>
<keyword evidence="3" id="KW-0547">Nucleotide-binding</keyword>
<evidence type="ECO:0000313" key="4">
    <source>
        <dbReference type="Proteomes" id="UP000199207"/>
    </source>
</evidence>
<dbReference type="EMBL" id="FOLM01000027">
    <property type="protein sequence ID" value="SFD74732.1"/>
    <property type="molecule type" value="Genomic_DNA"/>
</dbReference>
<accession>A0A1I1UV88</accession>
<dbReference type="GO" id="GO:0005524">
    <property type="term" value="F:ATP binding"/>
    <property type="evidence" value="ECO:0007669"/>
    <property type="project" value="InterPro"/>
</dbReference>
<dbReference type="Gene3D" id="3.40.50.300">
    <property type="entry name" value="P-loop containing nucleotide triphosphate hydrolases"/>
    <property type="match status" value="1"/>
</dbReference>
<organism evidence="3 4">
    <name type="scientific">Streptomyces aidingensis</name>
    <dbReference type="NCBI Taxonomy" id="910347"/>
    <lineage>
        <taxon>Bacteria</taxon>
        <taxon>Bacillati</taxon>
        <taxon>Actinomycetota</taxon>
        <taxon>Actinomycetes</taxon>
        <taxon>Kitasatosporales</taxon>
        <taxon>Streptomycetaceae</taxon>
        <taxon>Streptomyces</taxon>
    </lineage>
</organism>
<reference evidence="3 4" key="1">
    <citation type="submission" date="2016-10" db="EMBL/GenBank/DDBJ databases">
        <authorList>
            <person name="de Groot N.N."/>
        </authorList>
    </citation>
    <scope>NUCLEOTIDE SEQUENCE [LARGE SCALE GENOMIC DNA]</scope>
    <source>
        <strain evidence="3 4">CGMCC 4.5739</strain>
    </source>
</reference>
<dbReference type="PANTHER" id="PTHR30153">
    <property type="entry name" value="REPLICATIVE DNA HELICASE DNAB"/>
    <property type="match status" value="1"/>
</dbReference>
<feature type="domain" description="SF4 helicase" evidence="2">
    <location>
        <begin position="48"/>
        <end position="313"/>
    </location>
</feature>
<evidence type="ECO:0000256" key="1">
    <source>
        <dbReference type="SAM" id="MobiDB-lite"/>
    </source>
</evidence>
<dbReference type="RefSeq" id="WP_175541606.1">
    <property type="nucleotide sequence ID" value="NZ_FOLM01000027.1"/>
</dbReference>
<dbReference type="GO" id="GO:0006260">
    <property type="term" value="P:DNA replication"/>
    <property type="evidence" value="ECO:0007669"/>
    <property type="project" value="InterPro"/>
</dbReference>
<dbReference type="InterPro" id="IPR027417">
    <property type="entry name" value="P-loop_NTPase"/>
</dbReference>
<dbReference type="SUPFAM" id="SSF52540">
    <property type="entry name" value="P-loop containing nucleoside triphosphate hydrolases"/>
    <property type="match status" value="1"/>
</dbReference>
<feature type="region of interest" description="Disordered" evidence="1">
    <location>
        <begin position="1"/>
        <end position="21"/>
    </location>
</feature>
<sequence>MAETPPAAPATDLPSQRTDAEAEADYLVAEPLQDVMVSVIDTLEDLSKEPRLTGLPTGFTDLDSLTGGLQPGTLTVIASRPSVGRTTLLSDICRHAAIRNAAPTAVFSLEESPEDFANRILAAQARVPLWHLRGGRLDDDGWARLARHAKELAEAPLHISAPPYMTTAMLCADVHELHEEHTLQLVAVDGIQDLWPEKRNDLREREVGDAVRDLKRLARELHIPIVATAHLNRRSDQRSDRVPALDELRESGAITFVADVIVLLHREDAYDRLSPRAGEADLIVAKYRHGPTATITVAHQGHYGRFVNLPPGM</sequence>
<dbReference type="PROSITE" id="PS51199">
    <property type="entry name" value="SF4_HELICASE"/>
    <property type="match status" value="1"/>
</dbReference>
<keyword evidence="3" id="KW-0378">Hydrolase</keyword>
<keyword evidence="3" id="KW-0347">Helicase</keyword>
<dbReference type="GO" id="GO:0005829">
    <property type="term" value="C:cytosol"/>
    <property type="evidence" value="ECO:0007669"/>
    <property type="project" value="TreeGrafter"/>
</dbReference>
<name>A0A1I1UV88_9ACTN</name>
<dbReference type="GO" id="GO:0003678">
    <property type="term" value="F:DNA helicase activity"/>
    <property type="evidence" value="ECO:0007669"/>
    <property type="project" value="InterPro"/>
</dbReference>
<evidence type="ECO:0000313" key="3">
    <source>
        <dbReference type="EMBL" id="SFD74732.1"/>
    </source>
</evidence>
<proteinExistence type="predicted"/>
<evidence type="ECO:0000259" key="2">
    <source>
        <dbReference type="PROSITE" id="PS51199"/>
    </source>
</evidence>
<dbReference type="STRING" id="910347.SAMN05421773_12732"/>
<keyword evidence="3" id="KW-0067">ATP-binding</keyword>
<dbReference type="Pfam" id="PF03796">
    <property type="entry name" value="DnaB_C"/>
    <property type="match status" value="1"/>
</dbReference>